<dbReference type="Gene3D" id="3.40.50.2000">
    <property type="entry name" value="Glycogen Phosphorylase B"/>
    <property type="match status" value="2"/>
</dbReference>
<dbReference type="SUPFAM" id="SSF53756">
    <property type="entry name" value="UDP-Glycosyltransferase/glycogen phosphorylase"/>
    <property type="match status" value="1"/>
</dbReference>
<proteinExistence type="predicted"/>
<accession>A0A9X2NCB9</accession>
<evidence type="ECO:0000256" key="1">
    <source>
        <dbReference type="ARBA" id="ARBA00022679"/>
    </source>
</evidence>
<dbReference type="CDD" id="cd03784">
    <property type="entry name" value="GT1_Gtf-like"/>
    <property type="match status" value="1"/>
</dbReference>
<evidence type="ECO:0000313" key="4">
    <source>
        <dbReference type="Proteomes" id="UP001144096"/>
    </source>
</evidence>
<dbReference type="PROSITE" id="PS00375">
    <property type="entry name" value="UDPGT"/>
    <property type="match status" value="1"/>
</dbReference>
<dbReference type="PANTHER" id="PTHR48050">
    <property type="entry name" value="STEROL 3-BETA-GLUCOSYLTRANSFERASE"/>
    <property type="match status" value="1"/>
</dbReference>
<protein>
    <submittedName>
        <fullName evidence="3">Glycosyltransferase</fullName>
    </submittedName>
</protein>
<dbReference type="GO" id="GO:0008194">
    <property type="term" value="F:UDP-glycosyltransferase activity"/>
    <property type="evidence" value="ECO:0007669"/>
    <property type="project" value="InterPro"/>
</dbReference>
<name>A0A9X2NCB9_9PSEU</name>
<reference evidence="3" key="1">
    <citation type="submission" date="2022-06" db="EMBL/GenBank/DDBJ databases">
        <title>Amycolatopsis iheyaensis sp. nov., a new species of the genus Amycolatopsis isolated from soil in Iheya island, Japan.</title>
        <authorList>
            <person name="Ngamcharungchit C."/>
            <person name="Kanto H."/>
            <person name="Take A."/>
            <person name="Intra B."/>
            <person name="Matsumoto A."/>
            <person name="Panbangred W."/>
            <person name="Inahashi Y."/>
        </authorList>
    </citation>
    <scope>NUCLEOTIDE SEQUENCE</scope>
    <source>
        <strain evidence="3">OK19-0408</strain>
    </source>
</reference>
<keyword evidence="4" id="KW-1185">Reference proteome</keyword>
<feature type="domain" description="Erythromycin biosynthesis protein CIII-like C-terminal" evidence="2">
    <location>
        <begin position="256"/>
        <end position="391"/>
    </location>
</feature>
<comment type="caution">
    <text evidence="3">The sequence shown here is derived from an EMBL/GenBank/DDBJ whole genome shotgun (WGS) entry which is preliminary data.</text>
</comment>
<dbReference type="InterPro" id="IPR010610">
    <property type="entry name" value="EryCIII-like_C"/>
</dbReference>
<sequence length="398" mass="42635">MRVLCTVTGSPSHARAMLPIARGLVEAGHEVLVATSDYLVKTYDGEPVDVRVTMPDLGEVILNIRAYSERHNGGVPDERLDMISFAGEKHVTNAYEKTFPLAKDFAPDLVLRDGSELSGCLIAEALDVPLLSVPSGAGNTLDPDGLLPLLNERRREVGLPESTDRDAIYRNGRIDCMPHRYSFANYGPPQAFAYRQPLDVKRNLRLPEEVAALSGDKPLVIASIGTTLGMVKTIREQGVAADEHSPEAATPLAAIVAGLSEVDCHAVVATGGYPVEVPVGANVHLYDWIPQPLLLQCAQAFLTHCGYNSTREAVGAGVPMAGLPLMGDQEYHATRAEKMGLGKKVPQESGEAIAETVTALLGDGAVQAEVRRAHREMLALPGVDGVVEHLEHVVARAK</sequence>
<dbReference type="RefSeq" id="WP_257918522.1">
    <property type="nucleotide sequence ID" value="NZ_JAMXQV010000001.1"/>
</dbReference>
<dbReference type="AlphaFoldDB" id="A0A9X2NCB9"/>
<organism evidence="3 4">
    <name type="scientific">Amycolatopsis iheyensis</name>
    <dbReference type="NCBI Taxonomy" id="2945988"/>
    <lineage>
        <taxon>Bacteria</taxon>
        <taxon>Bacillati</taxon>
        <taxon>Actinomycetota</taxon>
        <taxon>Actinomycetes</taxon>
        <taxon>Pseudonocardiales</taxon>
        <taxon>Pseudonocardiaceae</taxon>
        <taxon>Amycolatopsis</taxon>
    </lineage>
</organism>
<gene>
    <name evidence="3" type="ORF">M8542_03660</name>
</gene>
<dbReference type="GO" id="GO:0017000">
    <property type="term" value="P:antibiotic biosynthetic process"/>
    <property type="evidence" value="ECO:0007669"/>
    <property type="project" value="UniProtKB-ARBA"/>
</dbReference>
<dbReference type="Pfam" id="PF06722">
    <property type="entry name" value="EryCIII-like_C"/>
    <property type="match status" value="1"/>
</dbReference>
<keyword evidence="1" id="KW-0808">Transferase</keyword>
<dbReference type="InterPro" id="IPR035595">
    <property type="entry name" value="UDP_glycos_trans_CS"/>
</dbReference>
<dbReference type="PANTHER" id="PTHR48050:SF13">
    <property type="entry name" value="STEROL 3-BETA-GLUCOSYLTRANSFERASE UGT80A2"/>
    <property type="match status" value="1"/>
</dbReference>
<dbReference type="Proteomes" id="UP001144096">
    <property type="component" value="Unassembled WGS sequence"/>
</dbReference>
<evidence type="ECO:0000313" key="3">
    <source>
        <dbReference type="EMBL" id="MCR6481905.1"/>
    </source>
</evidence>
<dbReference type="InterPro" id="IPR050426">
    <property type="entry name" value="Glycosyltransferase_28"/>
</dbReference>
<evidence type="ECO:0000259" key="2">
    <source>
        <dbReference type="Pfam" id="PF06722"/>
    </source>
</evidence>
<dbReference type="InterPro" id="IPR002213">
    <property type="entry name" value="UDP_glucos_trans"/>
</dbReference>
<dbReference type="EMBL" id="JAMXQV010000001">
    <property type="protein sequence ID" value="MCR6481905.1"/>
    <property type="molecule type" value="Genomic_DNA"/>
</dbReference>
<dbReference type="GO" id="GO:0016758">
    <property type="term" value="F:hexosyltransferase activity"/>
    <property type="evidence" value="ECO:0007669"/>
    <property type="project" value="UniProtKB-ARBA"/>
</dbReference>